<feature type="non-terminal residue" evidence="1">
    <location>
        <position position="1"/>
    </location>
</feature>
<dbReference type="Proteomes" id="UP000676336">
    <property type="component" value="Unassembled WGS sequence"/>
</dbReference>
<evidence type="ECO:0000313" key="1">
    <source>
        <dbReference type="EMBL" id="CAF4402348.1"/>
    </source>
</evidence>
<comment type="caution">
    <text evidence="1">The sequence shown here is derived from an EMBL/GenBank/DDBJ whole genome shotgun (WGS) entry which is preliminary data.</text>
</comment>
<evidence type="ECO:0000313" key="2">
    <source>
        <dbReference type="Proteomes" id="UP000676336"/>
    </source>
</evidence>
<reference evidence="1" key="1">
    <citation type="submission" date="2021-02" db="EMBL/GenBank/DDBJ databases">
        <authorList>
            <person name="Nowell W R."/>
        </authorList>
    </citation>
    <scope>NUCLEOTIDE SEQUENCE</scope>
</reference>
<sequence>MVVNAALKRRRQNTLAQLVIAKNTNIELIKKYEEKKLEEH</sequence>
<dbReference type="AlphaFoldDB" id="A0A8S2VP69"/>
<feature type="non-terminal residue" evidence="1">
    <location>
        <position position="40"/>
    </location>
</feature>
<dbReference type="EMBL" id="CAJOBI010057861">
    <property type="protein sequence ID" value="CAF4402348.1"/>
    <property type="molecule type" value="Genomic_DNA"/>
</dbReference>
<organism evidence="1 2">
    <name type="scientific">Rotaria magnacalcarata</name>
    <dbReference type="NCBI Taxonomy" id="392030"/>
    <lineage>
        <taxon>Eukaryota</taxon>
        <taxon>Metazoa</taxon>
        <taxon>Spiralia</taxon>
        <taxon>Gnathifera</taxon>
        <taxon>Rotifera</taxon>
        <taxon>Eurotatoria</taxon>
        <taxon>Bdelloidea</taxon>
        <taxon>Philodinida</taxon>
        <taxon>Philodinidae</taxon>
        <taxon>Rotaria</taxon>
    </lineage>
</organism>
<proteinExistence type="predicted"/>
<gene>
    <name evidence="1" type="ORF">SMN809_LOCUS30504</name>
</gene>
<name>A0A8S2VP69_9BILA</name>
<accession>A0A8S2VP69</accession>
<protein>
    <submittedName>
        <fullName evidence="1">Uncharacterized protein</fullName>
    </submittedName>
</protein>